<keyword evidence="3" id="KW-1185">Reference proteome</keyword>
<dbReference type="SMART" id="SM00595">
    <property type="entry name" value="MADF"/>
    <property type="match status" value="1"/>
</dbReference>
<feature type="compositionally biased region" description="Low complexity" evidence="1">
    <location>
        <begin position="111"/>
        <end position="125"/>
    </location>
</feature>
<organism evidence="3 4">
    <name type="scientific">Haemonchus contortus</name>
    <name type="common">Barber pole worm</name>
    <dbReference type="NCBI Taxonomy" id="6289"/>
    <lineage>
        <taxon>Eukaryota</taxon>
        <taxon>Metazoa</taxon>
        <taxon>Ecdysozoa</taxon>
        <taxon>Nematoda</taxon>
        <taxon>Chromadorea</taxon>
        <taxon>Rhabditida</taxon>
        <taxon>Rhabditina</taxon>
        <taxon>Rhabditomorpha</taxon>
        <taxon>Strongyloidea</taxon>
        <taxon>Trichostrongylidae</taxon>
        <taxon>Haemonchus</taxon>
    </lineage>
</organism>
<dbReference type="InterPro" id="IPR006578">
    <property type="entry name" value="MADF-dom"/>
</dbReference>
<evidence type="ECO:0000259" key="2">
    <source>
        <dbReference type="PROSITE" id="PS51029"/>
    </source>
</evidence>
<evidence type="ECO:0000313" key="4">
    <source>
        <dbReference type="WBParaSite" id="HCON_00013740-00001"/>
    </source>
</evidence>
<dbReference type="PANTHER" id="PTHR12243:SF67">
    <property type="entry name" value="COREPRESSOR OF PANGOLIN, ISOFORM A-RELATED"/>
    <property type="match status" value="1"/>
</dbReference>
<dbReference type="PANTHER" id="PTHR12243">
    <property type="entry name" value="MADF DOMAIN TRANSCRIPTION FACTOR"/>
    <property type="match status" value="1"/>
</dbReference>
<feature type="region of interest" description="Disordered" evidence="1">
    <location>
        <begin position="109"/>
        <end position="134"/>
    </location>
</feature>
<feature type="domain" description="MADF" evidence="2">
    <location>
        <begin position="7"/>
        <end position="98"/>
    </location>
</feature>
<dbReference type="Pfam" id="PF10545">
    <property type="entry name" value="MADF_DNA_bdg"/>
    <property type="match status" value="1"/>
</dbReference>
<dbReference type="Proteomes" id="UP000025227">
    <property type="component" value="Unplaced"/>
</dbReference>
<evidence type="ECO:0000313" key="3">
    <source>
        <dbReference type="Proteomes" id="UP000025227"/>
    </source>
</evidence>
<accession>A0A7I4XW35</accession>
<dbReference type="OrthoDB" id="5908088at2759"/>
<dbReference type="WBParaSite" id="HCON_00013740-00001">
    <property type="protein sequence ID" value="HCON_00013740-00001"/>
    <property type="gene ID" value="HCON_00013740"/>
</dbReference>
<evidence type="ECO:0000256" key="1">
    <source>
        <dbReference type="SAM" id="MobiDB-lite"/>
    </source>
</evidence>
<dbReference type="AlphaFoldDB" id="A0A7I4XW35"/>
<dbReference type="PROSITE" id="PS51029">
    <property type="entry name" value="MADF"/>
    <property type="match status" value="1"/>
</dbReference>
<reference evidence="4" key="1">
    <citation type="submission" date="2020-12" db="UniProtKB">
        <authorList>
            <consortium name="WormBaseParasite"/>
        </authorList>
    </citation>
    <scope>IDENTIFICATION</scope>
    <source>
        <strain evidence="4">MHco3</strain>
    </source>
</reference>
<protein>
    <submittedName>
        <fullName evidence="4">MADF domain containing protein</fullName>
    </submittedName>
</protein>
<name>A0A7I4XW35_HAECO</name>
<dbReference type="InterPro" id="IPR039353">
    <property type="entry name" value="TF_Adf1"/>
</dbReference>
<proteinExistence type="predicted"/>
<sequence>MESVQARIIDLVEVEACLWDHRCEFVGVRHLRDNAWNRIFRDLKAEGYNLTLREVKKIWASLRDRWRRRRRNKRETGSLALSYWPYEEALNFLEKTECTRTVSNIDEELGSHSSSSFSEYESSHSARPQRKKRRYDDETLELIGRATARANETAAGLYAARATARNEDEYDHFGKSLACALRECPEDLRIKKMEAINAVLLDKEPMFVDAVVYNLHSSLKDESER</sequence>